<dbReference type="Pfam" id="PF02234">
    <property type="entry name" value="CDI"/>
    <property type="match status" value="1"/>
</dbReference>
<accession>A0ABD1NA82</accession>
<dbReference type="InterPro" id="IPR003175">
    <property type="entry name" value="CDI_dom"/>
</dbReference>
<sequence>MRTRECKRCALMEEASSSKPTISKKRKTTTATNSASIFELRLRSSDSHRWFPDAITVSTEASVSSAATVVSGEVFSDRSCFSSTSVKELRSTALLDLQTKDLETLDSHSSHSTNCDFNSFSPLKEFSEDSEESTKLLSEAVSERRKEKTPPKAEIEEFFTMAEKYEQKRFEEKYNFDIVSDLPLEGRYQWVRLH</sequence>
<comment type="similarity">
    <text evidence="2 5">Belongs to the CDI family. ICK/KRP subfamily.</text>
</comment>
<dbReference type="PIRSF" id="PIRSF017811">
    <property type="entry name" value="CDK_inhib_pln"/>
    <property type="match status" value="1"/>
</dbReference>
<gene>
    <name evidence="7" type="ORF">Fmac_006121</name>
</gene>
<dbReference type="Proteomes" id="UP001603857">
    <property type="component" value="Unassembled WGS sequence"/>
</dbReference>
<keyword evidence="4" id="KW-0131">Cell cycle</keyword>
<dbReference type="InterPro" id="IPR044275">
    <property type="entry name" value="KRP"/>
</dbReference>
<keyword evidence="8" id="KW-1185">Reference proteome</keyword>
<dbReference type="GO" id="GO:0005654">
    <property type="term" value="C:nucleoplasm"/>
    <property type="evidence" value="ECO:0007669"/>
    <property type="project" value="UniProtKB-SubCell"/>
</dbReference>
<evidence type="ECO:0000256" key="2">
    <source>
        <dbReference type="ARBA" id="ARBA00010274"/>
    </source>
</evidence>
<evidence type="ECO:0000256" key="1">
    <source>
        <dbReference type="ARBA" id="ARBA00004642"/>
    </source>
</evidence>
<comment type="subcellular location">
    <subcellularLocation>
        <location evidence="1">Nucleus</location>
        <location evidence="1">Nucleoplasm</location>
    </subcellularLocation>
</comment>
<organism evidence="7 8">
    <name type="scientific">Flemingia macrophylla</name>
    <dbReference type="NCBI Taxonomy" id="520843"/>
    <lineage>
        <taxon>Eukaryota</taxon>
        <taxon>Viridiplantae</taxon>
        <taxon>Streptophyta</taxon>
        <taxon>Embryophyta</taxon>
        <taxon>Tracheophyta</taxon>
        <taxon>Spermatophyta</taxon>
        <taxon>Magnoliopsida</taxon>
        <taxon>eudicotyledons</taxon>
        <taxon>Gunneridae</taxon>
        <taxon>Pentapetalae</taxon>
        <taxon>rosids</taxon>
        <taxon>fabids</taxon>
        <taxon>Fabales</taxon>
        <taxon>Fabaceae</taxon>
        <taxon>Papilionoideae</taxon>
        <taxon>50 kb inversion clade</taxon>
        <taxon>NPAAA clade</taxon>
        <taxon>indigoferoid/millettioid clade</taxon>
        <taxon>Phaseoleae</taxon>
        <taxon>Flemingia</taxon>
    </lineage>
</organism>
<evidence type="ECO:0000256" key="5">
    <source>
        <dbReference type="PIRNR" id="PIRNR017811"/>
    </source>
</evidence>
<keyword evidence="3 5" id="KW-0649">Protein kinase inhibitor</keyword>
<dbReference type="PANTHER" id="PTHR46776">
    <property type="entry name" value="CYCLIN-DEPENDENT KINASE INHIBITOR 4-RELATED"/>
    <property type="match status" value="1"/>
</dbReference>
<dbReference type="InterPro" id="IPR044898">
    <property type="entry name" value="CDI_dom_sf"/>
</dbReference>
<dbReference type="GO" id="GO:0004861">
    <property type="term" value="F:cyclin-dependent protein serine/threonine kinase inhibitor activity"/>
    <property type="evidence" value="ECO:0007669"/>
    <property type="project" value="UniProtKB-UniRule"/>
</dbReference>
<comment type="caution">
    <text evidence="7">The sequence shown here is derived from an EMBL/GenBank/DDBJ whole genome shotgun (WGS) entry which is preliminary data.</text>
</comment>
<dbReference type="AlphaFoldDB" id="A0ABD1NA82"/>
<evidence type="ECO:0000256" key="3">
    <source>
        <dbReference type="ARBA" id="ARBA00023013"/>
    </source>
</evidence>
<evidence type="ECO:0000313" key="8">
    <source>
        <dbReference type="Proteomes" id="UP001603857"/>
    </source>
</evidence>
<reference evidence="7 8" key="1">
    <citation type="submission" date="2024-08" db="EMBL/GenBank/DDBJ databases">
        <title>Insights into the chromosomal genome structure of Flemingia macrophylla.</title>
        <authorList>
            <person name="Ding Y."/>
            <person name="Zhao Y."/>
            <person name="Bi W."/>
            <person name="Wu M."/>
            <person name="Zhao G."/>
            <person name="Gong Y."/>
            <person name="Li W."/>
            <person name="Zhang P."/>
        </authorList>
    </citation>
    <scope>NUCLEOTIDE SEQUENCE [LARGE SCALE GENOMIC DNA]</scope>
    <source>
        <strain evidence="7">DYQJB</strain>
        <tissue evidence="7">Leaf</tissue>
    </source>
</reference>
<evidence type="ECO:0000256" key="4">
    <source>
        <dbReference type="ARBA" id="ARBA00023306"/>
    </source>
</evidence>
<dbReference type="EMBL" id="JBGMDY010000002">
    <property type="protein sequence ID" value="KAL2344836.1"/>
    <property type="molecule type" value="Genomic_DNA"/>
</dbReference>
<protein>
    <recommendedName>
        <fullName evidence="5">Cyclin-dependent kinase inhibitor</fullName>
    </recommendedName>
</protein>
<dbReference type="Gene3D" id="4.10.365.10">
    <property type="entry name" value="p27"/>
    <property type="match status" value="1"/>
</dbReference>
<feature type="domain" description="Cyclin-dependent kinase inhibitor" evidence="6">
    <location>
        <begin position="150"/>
        <end position="193"/>
    </location>
</feature>
<evidence type="ECO:0000259" key="6">
    <source>
        <dbReference type="Pfam" id="PF02234"/>
    </source>
</evidence>
<name>A0ABD1NA82_9FABA</name>
<proteinExistence type="inferred from homology"/>
<evidence type="ECO:0000313" key="7">
    <source>
        <dbReference type="EMBL" id="KAL2344836.1"/>
    </source>
</evidence>